<evidence type="ECO:0000313" key="2">
    <source>
        <dbReference type="Proteomes" id="UP000179014"/>
    </source>
</evidence>
<protein>
    <submittedName>
        <fullName evidence="1">Uncharacterized protein</fullName>
    </submittedName>
</protein>
<sequence length="155" mass="17485">MSKLQGIKLLYPYTKGSFEDGYDKTVPFVLVNYWPATGEVTRQYGRKVAVITVSTATNGFFLPGGRAEIETPHFRYGLNAGKNVLKMTYLAGNLLAQNYWLCTACFRLTGKMGLSRFGPGNWQEEVGAQVFLMRQVQCSVCSHTWVIRTFNYSRS</sequence>
<gene>
    <name evidence="1" type="ORF">A2118_04070</name>
</gene>
<accession>A0A1F6BUH5</accession>
<organism evidence="1 2">
    <name type="scientific">Candidatus Kaiserbacteria bacterium GWA2_50_9</name>
    <dbReference type="NCBI Taxonomy" id="1798474"/>
    <lineage>
        <taxon>Bacteria</taxon>
        <taxon>Candidatus Kaiseribacteriota</taxon>
    </lineage>
</organism>
<comment type="caution">
    <text evidence="1">The sequence shown here is derived from an EMBL/GenBank/DDBJ whole genome shotgun (WGS) entry which is preliminary data.</text>
</comment>
<proteinExistence type="predicted"/>
<name>A0A1F6BUH5_9BACT</name>
<reference evidence="1 2" key="1">
    <citation type="journal article" date="2016" name="Nat. Commun.">
        <title>Thousands of microbial genomes shed light on interconnected biogeochemical processes in an aquifer system.</title>
        <authorList>
            <person name="Anantharaman K."/>
            <person name="Brown C.T."/>
            <person name="Hug L.A."/>
            <person name="Sharon I."/>
            <person name="Castelle C.J."/>
            <person name="Probst A.J."/>
            <person name="Thomas B.C."/>
            <person name="Singh A."/>
            <person name="Wilkins M.J."/>
            <person name="Karaoz U."/>
            <person name="Brodie E.L."/>
            <person name="Williams K.H."/>
            <person name="Hubbard S.S."/>
            <person name="Banfield J.F."/>
        </authorList>
    </citation>
    <scope>NUCLEOTIDE SEQUENCE [LARGE SCALE GENOMIC DNA]</scope>
</reference>
<dbReference type="AlphaFoldDB" id="A0A1F6BUH5"/>
<dbReference type="EMBL" id="MFKN01000029">
    <property type="protein sequence ID" value="OGG40560.1"/>
    <property type="molecule type" value="Genomic_DNA"/>
</dbReference>
<dbReference type="Proteomes" id="UP000179014">
    <property type="component" value="Unassembled WGS sequence"/>
</dbReference>
<evidence type="ECO:0000313" key="1">
    <source>
        <dbReference type="EMBL" id="OGG40560.1"/>
    </source>
</evidence>